<dbReference type="AlphaFoldDB" id="A0A4S4L312"/>
<dbReference type="Proteomes" id="UP000310158">
    <property type="component" value="Unassembled WGS sequence"/>
</dbReference>
<evidence type="ECO:0000313" key="4">
    <source>
        <dbReference type="Proteomes" id="UP000310158"/>
    </source>
</evidence>
<keyword evidence="2" id="KW-1133">Transmembrane helix</keyword>
<name>A0A4S4L312_9AGAM</name>
<gene>
    <name evidence="3" type="ORF">EW146_g9838</name>
</gene>
<protein>
    <submittedName>
        <fullName evidence="3">Uncharacterized protein</fullName>
    </submittedName>
</protein>
<feature type="compositionally biased region" description="Polar residues" evidence="1">
    <location>
        <begin position="175"/>
        <end position="184"/>
    </location>
</feature>
<organism evidence="3 4">
    <name type="scientific">Bondarzewia mesenterica</name>
    <dbReference type="NCBI Taxonomy" id="1095465"/>
    <lineage>
        <taxon>Eukaryota</taxon>
        <taxon>Fungi</taxon>
        <taxon>Dikarya</taxon>
        <taxon>Basidiomycota</taxon>
        <taxon>Agaricomycotina</taxon>
        <taxon>Agaricomycetes</taxon>
        <taxon>Russulales</taxon>
        <taxon>Bondarzewiaceae</taxon>
        <taxon>Bondarzewia</taxon>
    </lineage>
</organism>
<evidence type="ECO:0000313" key="3">
    <source>
        <dbReference type="EMBL" id="THH05669.1"/>
    </source>
</evidence>
<evidence type="ECO:0000256" key="1">
    <source>
        <dbReference type="SAM" id="MobiDB-lite"/>
    </source>
</evidence>
<evidence type="ECO:0000256" key="2">
    <source>
        <dbReference type="SAM" id="Phobius"/>
    </source>
</evidence>
<keyword evidence="4" id="KW-1185">Reference proteome</keyword>
<feature type="region of interest" description="Disordered" evidence="1">
    <location>
        <begin position="168"/>
        <end position="188"/>
    </location>
</feature>
<feature type="region of interest" description="Disordered" evidence="1">
    <location>
        <begin position="52"/>
        <end position="87"/>
    </location>
</feature>
<reference evidence="3 4" key="1">
    <citation type="submission" date="2019-02" db="EMBL/GenBank/DDBJ databases">
        <title>Genome sequencing of the rare red list fungi Bondarzewia mesenterica.</title>
        <authorList>
            <person name="Buettner E."/>
            <person name="Kellner H."/>
        </authorList>
    </citation>
    <scope>NUCLEOTIDE SEQUENCE [LARGE SCALE GENOMIC DNA]</scope>
    <source>
        <strain evidence="3 4">DSM 108281</strain>
    </source>
</reference>
<comment type="caution">
    <text evidence="3">The sequence shown here is derived from an EMBL/GenBank/DDBJ whole genome shotgun (WGS) entry which is preliminary data.</text>
</comment>
<proteinExistence type="predicted"/>
<accession>A0A4S4L312</accession>
<feature type="transmembrane region" description="Helical" evidence="2">
    <location>
        <begin position="475"/>
        <end position="500"/>
    </location>
</feature>
<keyword evidence="2" id="KW-0812">Transmembrane</keyword>
<dbReference type="OrthoDB" id="3239511at2759"/>
<dbReference type="EMBL" id="SGPL01000977">
    <property type="protein sequence ID" value="THH05669.1"/>
    <property type="molecule type" value="Genomic_DNA"/>
</dbReference>
<sequence>MPPTRPQDDSKSSKTRKCQHCGKLFNVQGVVTHERACARRKAEVERDRAFEERYTMNQKAPLHGAPSAHKEDGRMSLRPPDPTAEGPSVIKTMTAVEATMTVEATTADKMTAAPGEALAAVEMTAAPGEALFMPDDDYNEPLPSTSTTHHPSTMSANVQFPQLDDIKTEYHPSSGKATRTQSFDTYGLPDPDVIQLPHARVREPWRPFRTRLDFDVANFALRNALNKDETNALISLLKRGQGASESMTLKSHAEMYEILDGASHILTPYEQTKISVPYKSESRNFDFHMKPLWEWALDLAGDPGLSPHFVWDAERISKYNGTEFSKLPPNAKPFCFILYADKTKLSSFGGQKGYPIIARCANLPVGIRNSDGLGGGRVVGWLPIVEEDPAETDYEEQCVMALIRGLGGKCPCPICLVPKEQQIELSIRYPLRTASDTHVILAQANDARLAEDKEKILKAHGLRPVKVKAALHQSYILMFIVHYHGIVFMLIILAFLAIIYGHKSSSKLWLLDDLLKIKLSSELNKSPVGKISITSLVL</sequence>
<keyword evidence="2" id="KW-0472">Membrane</keyword>